<reference evidence="3" key="1">
    <citation type="journal article" date="2019" name="Int. J. Syst. Evol. Microbiol.">
        <title>The Global Catalogue of Microorganisms (GCM) 10K type strain sequencing project: providing services to taxonomists for standard genome sequencing and annotation.</title>
        <authorList>
            <consortium name="The Broad Institute Genomics Platform"/>
            <consortium name="The Broad Institute Genome Sequencing Center for Infectious Disease"/>
            <person name="Wu L."/>
            <person name="Ma J."/>
        </authorList>
    </citation>
    <scope>NUCLEOTIDE SEQUENCE [LARGE SCALE GENOMIC DNA]</scope>
    <source>
        <strain evidence="3">TISTR 1511</strain>
    </source>
</reference>
<dbReference type="InterPro" id="IPR007466">
    <property type="entry name" value="Peptidyl-Arg-deiminase_porph"/>
</dbReference>
<protein>
    <submittedName>
        <fullName evidence="2">Agmatine/peptidylarginine deiminase</fullName>
    </submittedName>
</protein>
<evidence type="ECO:0000256" key="1">
    <source>
        <dbReference type="ARBA" id="ARBA00022801"/>
    </source>
</evidence>
<dbReference type="EMBL" id="JBHUNF010000003">
    <property type="protein sequence ID" value="MFD2674780.1"/>
    <property type="molecule type" value="Genomic_DNA"/>
</dbReference>
<accession>A0ABW5RJ50</accession>
<keyword evidence="1" id="KW-0378">Hydrolase</keyword>
<dbReference type="RefSeq" id="WP_066056062.1">
    <property type="nucleotide sequence ID" value="NZ_JBHUNF010000003.1"/>
</dbReference>
<dbReference type="PANTHER" id="PTHR31377:SF0">
    <property type="entry name" value="AGMATINE DEIMINASE-RELATED"/>
    <property type="match status" value="1"/>
</dbReference>
<comment type="caution">
    <text evidence="2">The sequence shown here is derived from an EMBL/GenBank/DDBJ whole genome shotgun (WGS) entry which is preliminary data.</text>
</comment>
<sequence>MALQMPAEWDAHDRTWMAWPSQGYTLGDTEAEAEEARTTWAAVANATVDFEPVTMLVPRHEREHARRYLSGRVEILEAELNDAWMRDIGPTFVFDTDDAGTTTLGAVNWVFNGWGAQDWASWDKDQLVGGIVAEAAAAKRIDSALVNEGGGIHVDGEGNVLATLTVQLDPGRNPEWTRTQIEAEFESKIGTPNTFWLPRGLARDSEQFGTRGHVDIVASFTPAGQVLIHDQRDPSHPDHEIMKQIEQSLREQFDRAGTPREFLRVPAPATLRDLEGFVDYSYINHLVANDSVIACVFGDKNDAEALEVLAHAYPGREIVPVDARPIFARGGGIHCITQQQPSLPNA</sequence>
<name>A0ABW5RJ50_9MICO</name>
<dbReference type="Gene3D" id="3.75.10.10">
    <property type="entry name" value="L-arginine/glycine Amidinotransferase, Chain A"/>
    <property type="match status" value="1"/>
</dbReference>
<dbReference type="Pfam" id="PF04371">
    <property type="entry name" value="PAD_porph"/>
    <property type="match status" value="1"/>
</dbReference>
<organism evidence="2 3">
    <name type="scientific">Gulosibacter bifidus</name>
    <dbReference type="NCBI Taxonomy" id="272239"/>
    <lineage>
        <taxon>Bacteria</taxon>
        <taxon>Bacillati</taxon>
        <taxon>Actinomycetota</taxon>
        <taxon>Actinomycetes</taxon>
        <taxon>Micrococcales</taxon>
        <taxon>Microbacteriaceae</taxon>
        <taxon>Gulosibacter</taxon>
    </lineage>
</organism>
<evidence type="ECO:0000313" key="2">
    <source>
        <dbReference type="EMBL" id="MFD2674780.1"/>
    </source>
</evidence>
<evidence type="ECO:0000313" key="3">
    <source>
        <dbReference type="Proteomes" id="UP001597453"/>
    </source>
</evidence>
<dbReference type="PANTHER" id="PTHR31377">
    <property type="entry name" value="AGMATINE DEIMINASE-RELATED"/>
    <property type="match status" value="1"/>
</dbReference>
<keyword evidence="3" id="KW-1185">Reference proteome</keyword>
<dbReference type="Proteomes" id="UP001597453">
    <property type="component" value="Unassembled WGS sequence"/>
</dbReference>
<gene>
    <name evidence="2" type="ORF">ACFSUQ_05615</name>
</gene>
<dbReference type="SUPFAM" id="SSF55909">
    <property type="entry name" value="Pentein"/>
    <property type="match status" value="1"/>
</dbReference>
<proteinExistence type="predicted"/>